<proteinExistence type="predicted"/>
<evidence type="ECO:0000313" key="4">
    <source>
        <dbReference type="Proteomes" id="UP000653493"/>
    </source>
</evidence>
<dbReference type="EMBL" id="BMSL01000009">
    <property type="protein sequence ID" value="GGS43941.1"/>
    <property type="molecule type" value="Genomic_DNA"/>
</dbReference>
<accession>A0A918GKH3</accession>
<evidence type="ECO:0000256" key="1">
    <source>
        <dbReference type="SAM" id="MobiDB-lite"/>
    </source>
</evidence>
<feature type="signal peptide" evidence="2">
    <location>
        <begin position="1"/>
        <end position="33"/>
    </location>
</feature>
<feature type="chain" id="PRO_5038713046" evidence="2">
    <location>
        <begin position="34"/>
        <end position="137"/>
    </location>
</feature>
<keyword evidence="4" id="KW-1185">Reference proteome</keyword>
<evidence type="ECO:0000256" key="2">
    <source>
        <dbReference type="SAM" id="SignalP"/>
    </source>
</evidence>
<protein>
    <submittedName>
        <fullName evidence="3">Uncharacterized protein</fullName>
    </submittedName>
</protein>
<dbReference type="AlphaFoldDB" id="A0A918GKH3"/>
<organism evidence="3 4">
    <name type="scientific">Streptomyces griseoviridis</name>
    <dbReference type="NCBI Taxonomy" id="45398"/>
    <lineage>
        <taxon>Bacteria</taxon>
        <taxon>Bacillati</taxon>
        <taxon>Actinomycetota</taxon>
        <taxon>Actinomycetes</taxon>
        <taxon>Kitasatosporales</taxon>
        <taxon>Streptomycetaceae</taxon>
        <taxon>Streptomyces</taxon>
    </lineage>
</organism>
<dbReference type="Proteomes" id="UP000653493">
    <property type="component" value="Unassembled WGS sequence"/>
</dbReference>
<sequence length="137" mass="13779">MAARRRAARRGPRCATAAALVCAVAVPGAAVLAARGAETVRVAAADARSGVRARVTAADRPWGSGVELEVRDGAGPRSCRLVEVGRDGSEAAVAAWRSPQGGGPTTVRGGAAPRPAGTARCEVRTSGGERLVVLSAR</sequence>
<reference evidence="3" key="2">
    <citation type="submission" date="2020-09" db="EMBL/GenBank/DDBJ databases">
        <authorList>
            <person name="Sun Q."/>
            <person name="Ohkuma M."/>
        </authorList>
    </citation>
    <scope>NUCLEOTIDE SEQUENCE</scope>
    <source>
        <strain evidence="3">JCM 4234</strain>
    </source>
</reference>
<keyword evidence="2" id="KW-0732">Signal</keyword>
<feature type="region of interest" description="Disordered" evidence="1">
    <location>
        <begin position="96"/>
        <end position="123"/>
    </location>
</feature>
<feature type="compositionally biased region" description="Low complexity" evidence="1">
    <location>
        <begin position="108"/>
        <end position="120"/>
    </location>
</feature>
<name>A0A918GKH3_STRGD</name>
<gene>
    <name evidence="3" type="ORF">GCM10010238_37120</name>
</gene>
<reference evidence="3" key="1">
    <citation type="journal article" date="2014" name="Int. J. Syst. Evol. Microbiol.">
        <title>Complete genome sequence of Corynebacterium casei LMG S-19264T (=DSM 44701T), isolated from a smear-ripened cheese.</title>
        <authorList>
            <consortium name="US DOE Joint Genome Institute (JGI-PGF)"/>
            <person name="Walter F."/>
            <person name="Albersmeier A."/>
            <person name="Kalinowski J."/>
            <person name="Ruckert C."/>
        </authorList>
    </citation>
    <scope>NUCLEOTIDE SEQUENCE</scope>
    <source>
        <strain evidence="3">JCM 4234</strain>
    </source>
</reference>
<evidence type="ECO:0000313" key="3">
    <source>
        <dbReference type="EMBL" id="GGS43941.1"/>
    </source>
</evidence>
<comment type="caution">
    <text evidence="3">The sequence shown here is derived from an EMBL/GenBank/DDBJ whole genome shotgun (WGS) entry which is preliminary data.</text>
</comment>